<evidence type="ECO:0000256" key="1">
    <source>
        <dbReference type="SAM" id="MobiDB-lite"/>
    </source>
</evidence>
<proteinExistence type="predicted"/>
<organism evidence="2">
    <name type="scientific">Alexandrium catenella</name>
    <name type="common">Red tide dinoflagellate</name>
    <name type="synonym">Gonyaulax catenella</name>
    <dbReference type="NCBI Taxonomy" id="2925"/>
    <lineage>
        <taxon>Eukaryota</taxon>
        <taxon>Sar</taxon>
        <taxon>Alveolata</taxon>
        <taxon>Dinophyceae</taxon>
        <taxon>Gonyaulacales</taxon>
        <taxon>Pyrocystaceae</taxon>
        <taxon>Alexandrium</taxon>
    </lineage>
</organism>
<reference evidence="2" key="1">
    <citation type="submission" date="2021-01" db="EMBL/GenBank/DDBJ databases">
        <authorList>
            <person name="Corre E."/>
            <person name="Pelletier E."/>
            <person name="Niang G."/>
            <person name="Scheremetjew M."/>
            <person name="Finn R."/>
            <person name="Kale V."/>
            <person name="Holt S."/>
            <person name="Cochrane G."/>
            <person name="Meng A."/>
            <person name="Brown T."/>
            <person name="Cohen L."/>
        </authorList>
    </citation>
    <scope>NUCLEOTIDE SEQUENCE</scope>
    <source>
        <strain evidence="2">OF101</strain>
    </source>
</reference>
<dbReference type="AlphaFoldDB" id="A0A7S1R0Z8"/>
<name>A0A7S1R0Z8_ALECA</name>
<evidence type="ECO:0000313" key="2">
    <source>
        <dbReference type="EMBL" id="CAD9153645.1"/>
    </source>
</evidence>
<dbReference type="PANTHER" id="PTHR21847">
    <property type="entry name" value="EF-HAND CALCIUM-BINDING DOMAIN-CONTAINING PROTEIN 10"/>
    <property type="match status" value="1"/>
</dbReference>
<evidence type="ECO:0008006" key="3">
    <source>
        <dbReference type="Google" id="ProtNLM"/>
    </source>
</evidence>
<feature type="region of interest" description="Disordered" evidence="1">
    <location>
        <begin position="1"/>
        <end position="20"/>
    </location>
</feature>
<gene>
    <name evidence="2" type="ORF">ACAT0790_LOCUS33029</name>
</gene>
<sequence length="228" mass="25666">MSQGPAILEVQTPMDPGPEEETFDFRPLSVEMEAQVTRVQAVARGRKARSEALKNKTEEQRQMLFAAQQTSELRRNFFREVDEVLGVSKAVYNSSAGLQEAHGYLQRHNIQQLLESLLARAALERPPDLREFLAEVLMEMIKSRGQPSMGLFTEQDLSTMFDMWDDLKTGTIPVYKVAESLTALNCSVGREKEAVEAVVGADCSQVDRETFMKIVRSELEMVYSSPTV</sequence>
<dbReference type="CDD" id="cd22961">
    <property type="entry name" value="DD_TEX55-like"/>
    <property type="match status" value="1"/>
</dbReference>
<dbReference type="EMBL" id="HBGE01054812">
    <property type="protein sequence ID" value="CAD9153645.1"/>
    <property type="molecule type" value="Transcribed_RNA"/>
</dbReference>
<dbReference type="PROSITE" id="PS50096">
    <property type="entry name" value="IQ"/>
    <property type="match status" value="1"/>
</dbReference>
<accession>A0A7S1R0Z8</accession>
<protein>
    <recommendedName>
        <fullName evidence="3">EF-hand domain-containing protein</fullName>
    </recommendedName>
</protein>
<dbReference type="PANTHER" id="PTHR21847:SF1">
    <property type="entry name" value="EF-HAND CALCIUM-BINDING DOMAIN-CONTAINING PROTEIN 10"/>
    <property type="match status" value="1"/>
</dbReference>
<dbReference type="SUPFAM" id="SSF47391">
    <property type="entry name" value="Dimerization-anchoring domain of cAMP-dependent PK regulatory subunit"/>
    <property type="match status" value="1"/>
</dbReference>
<dbReference type="InterPro" id="IPR039879">
    <property type="entry name" value="EFC10"/>
</dbReference>